<dbReference type="GeneID" id="66077870"/>
<evidence type="ECO:0000256" key="3">
    <source>
        <dbReference type="ARBA" id="ARBA00022691"/>
    </source>
</evidence>
<dbReference type="KEGG" id="more:E1B28_008794"/>
<dbReference type="RefSeq" id="XP_043008909.1">
    <property type="nucleotide sequence ID" value="XM_043153625.1"/>
</dbReference>
<evidence type="ECO:0000313" key="5">
    <source>
        <dbReference type="Proteomes" id="UP001049176"/>
    </source>
</evidence>
<dbReference type="AlphaFoldDB" id="A0A9P7RZ16"/>
<organism evidence="4 5">
    <name type="scientific">Marasmius oreades</name>
    <name type="common">fairy-ring Marasmius</name>
    <dbReference type="NCBI Taxonomy" id="181124"/>
    <lineage>
        <taxon>Eukaryota</taxon>
        <taxon>Fungi</taxon>
        <taxon>Dikarya</taxon>
        <taxon>Basidiomycota</taxon>
        <taxon>Agaricomycotina</taxon>
        <taxon>Agaricomycetes</taxon>
        <taxon>Agaricomycetidae</taxon>
        <taxon>Agaricales</taxon>
        <taxon>Marasmiineae</taxon>
        <taxon>Marasmiaceae</taxon>
        <taxon>Marasmius</taxon>
    </lineage>
</organism>
<proteinExistence type="predicted"/>
<dbReference type="GO" id="GO:0016279">
    <property type="term" value="F:protein-lysine N-methyltransferase activity"/>
    <property type="evidence" value="ECO:0007669"/>
    <property type="project" value="TreeGrafter"/>
</dbReference>
<dbReference type="GO" id="GO:0032259">
    <property type="term" value="P:methylation"/>
    <property type="evidence" value="ECO:0007669"/>
    <property type="project" value="UniProtKB-KW"/>
</dbReference>
<dbReference type="Gene3D" id="3.90.1410.10">
    <property type="entry name" value="set domain protein methyltransferase, domain 1"/>
    <property type="match status" value="1"/>
</dbReference>
<evidence type="ECO:0000256" key="2">
    <source>
        <dbReference type="ARBA" id="ARBA00022679"/>
    </source>
</evidence>
<dbReference type="PANTHER" id="PTHR13271:SF47">
    <property type="entry name" value="ACTIN-HISTIDINE N-METHYLTRANSFERASE"/>
    <property type="match status" value="1"/>
</dbReference>
<evidence type="ECO:0000313" key="4">
    <source>
        <dbReference type="EMBL" id="KAG7092439.1"/>
    </source>
</evidence>
<keyword evidence="1" id="KW-0489">Methyltransferase</keyword>
<keyword evidence="2" id="KW-0808">Transferase</keyword>
<dbReference type="PANTHER" id="PTHR13271">
    <property type="entry name" value="UNCHARACTERIZED PUTATIVE METHYLTRANSFERASE"/>
    <property type="match status" value="1"/>
</dbReference>
<keyword evidence="3" id="KW-0949">S-adenosyl-L-methionine</keyword>
<comment type="caution">
    <text evidence="4">The sequence shown here is derived from an EMBL/GenBank/DDBJ whole genome shotgun (WGS) entry which is preliminary data.</text>
</comment>
<name>A0A9P7RZ16_9AGAR</name>
<reference evidence="4" key="1">
    <citation type="journal article" date="2021" name="Genome Biol. Evol.">
        <title>The assembled and annotated genome of the fairy-ring fungus Marasmius oreades.</title>
        <authorList>
            <person name="Hiltunen M."/>
            <person name="Ament-Velasquez S.L."/>
            <person name="Johannesson H."/>
        </authorList>
    </citation>
    <scope>NUCLEOTIDE SEQUENCE</scope>
    <source>
        <strain evidence="4">03SP1</strain>
    </source>
</reference>
<evidence type="ECO:0008006" key="6">
    <source>
        <dbReference type="Google" id="ProtNLM"/>
    </source>
</evidence>
<dbReference type="EMBL" id="CM032185">
    <property type="protein sequence ID" value="KAG7092439.1"/>
    <property type="molecule type" value="Genomic_DNA"/>
</dbReference>
<accession>A0A9P7RZ16</accession>
<dbReference type="InterPro" id="IPR050600">
    <property type="entry name" value="SETD3_SETD6_MTase"/>
</dbReference>
<dbReference type="Proteomes" id="UP001049176">
    <property type="component" value="Chromosome 5"/>
</dbReference>
<protein>
    <recommendedName>
        <fullName evidence="6">SET domain-containing protein</fullName>
    </recommendedName>
</protein>
<dbReference type="OrthoDB" id="341421at2759"/>
<dbReference type="InterPro" id="IPR046341">
    <property type="entry name" value="SET_dom_sf"/>
</dbReference>
<gene>
    <name evidence="4" type="ORF">E1B28_008794</name>
</gene>
<sequence length="425" mass="48462">MIHPHWTQLLQWLDIPAPPVSPKESARTGYALVADRPLTPNQPLFTIDTDKILNIKTLTPLYPNHRLSATQLIALHLVLSRANKREFGPYVATLPTNFDFHPLSWYTEGSERALYLPPSHANSLKMLAVRFCNDREASYRYMVDSGLAIGLPRDEMNARYLWAWLCVNTRCIFHHLNEACSDPDNLSLVPILDFANHTIRLPSMTPQDKTSQICHGASRTCKAGSFTLLAPADIPTGVGEELYLKYGSHCNRVLFVEYGFVLRRSETEQPHCEVEVDDLVESMFEKQGRFGKWAKNILQAHDYWKDYTLHVAYPSFRLVTALRLHAMLLVRHKTIAVGDEKFLSPWLATITGQSDRISTEIESQWLTTLVDKICQPIITRAEIGLNRLRGKEGLGLDDVKVLWEEEMYIVQCICENVRNGGELYI</sequence>
<dbReference type="SUPFAM" id="SSF82199">
    <property type="entry name" value="SET domain"/>
    <property type="match status" value="1"/>
</dbReference>
<keyword evidence="5" id="KW-1185">Reference proteome</keyword>
<evidence type="ECO:0000256" key="1">
    <source>
        <dbReference type="ARBA" id="ARBA00022603"/>
    </source>
</evidence>